<name>A0ABN5VFB6_9ACTN</name>
<proteinExistence type="predicted"/>
<keyword evidence="1" id="KW-0812">Transmembrane</keyword>
<reference evidence="2 3" key="2">
    <citation type="journal article" date="2023" name="ChemBioChem">
        <title>Acyltransferase Domain Exchange between Two Independent Type I Polyketide Synthases in the Same Producer Strain of Macrolide Antibiotics.</title>
        <authorList>
            <person name="Kudo F."/>
            <person name="Kishikawa K."/>
            <person name="Tsuboi K."/>
            <person name="Kido T."/>
            <person name="Usui T."/>
            <person name="Hashimoto J."/>
            <person name="Shin-Ya K."/>
            <person name="Miyanaga A."/>
            <person name="Eguchi T."/>
        </authorList>
    </citation>
    <scope>NUCLEOTIDE SEQUENCE [LARGE SCALE GENOMIC DNA]</scope>
    <source>
        <strain evidence="2 3">A-8890</strain>
    </source>
</reference>
<protein>
    <recommendedName>
        <fullName evidence="4">Integral membrane protein</fullName>
    </recommendedName>
</protein>
<sequence>MIDADRQGVETKPASTAAQFAPAVDLVAGEPACTQAQLSGSGEHGDGELGLVAKPTPSGTWVICICPGWSMAHVSSLVSVPGRIVHLFVAGSFTLAQLALVPPEMGLGWDETVYVSQVSPHAPAAFFSAPRARGVPLLVAPVAAWSSSTVLLRVYLALLAGLGLYLALRACRGLFLVRVLALAGALFTTLWVTLFYGPQAMPN</sequence>
<gene>
    <name evidence="2" type="ORF">SGFS_032510</name>
</gene>
<keyword evidence="3" id="KW-1185">Reference proteome</keyword>
<dbReference type="EMBL" id="AP018448">
    <property type="protein sequence ID" value="BBC31957.1"/>
    <property type="molecule type" value="Genomic_DNA"/>
</dbReference>
<keyword evidence="1" id="KW-0472">Membrane</keyword>
<keyword evidence="1" id="KW-1133">Transmembrane helix</keyword>
<feature type="transmembrane region" description="Helical" evidence="1">
    <location>
        <begin position="84"/>
        <end position="101"/>
    </location>
</feature>
<evidence type="ECO:0000313" key="3">
    <source>
        <dbReference type="Proteomes" id="UP001321542"/>
    </source>
</evidence>
<accession>A0ABN5VFB6</accession>
<evidence type="ECO:0000256" key="1">
    <source>
        <dbReference type="SAM" id="Phobius"/>
    </source>
</evidence>
<organism evidence="2 3">
    <name type="scientific">Streptomyces graminofaciens</name>
    <dbReference type="NCBI Taxonomy" id="68212"/>
    <lineage>
        <taxon>Bacteria</taxon>
        <taxon>Bacillati</taxon>
        <taxon>Actinomycetota</taxon>
        <taxon>Actinomycetes</taxon>
        <taxon>Kitasatosporales</taxon>
        <taxon>Streptomycetaceae</taxon>
        <taxon>Streptomyces</taxon>
    </lineage>
</organism>
<reference evidence="2 3" key="1">
    <citation type="journal article" date="2010" name="ChemBioChem">
        <title>Cloning and characterization of the biosynthetic gene cluster of 16-membered macrolide antibiotic FD-891: involvement of a dual functional cytochrome P450 monooxygenase catalyzing epoxidation and hydroxylation.</title>
        <authorList>
            <person name="Kudo F."/>
            <person name="Motegi A."/>
            <person name="Mizoue K."/>
            <person name="Eguchi T."/>
        </authorList>
    </citation>
    <scope>NUCLEOTIDE SEQUENCE [LARGE SCALE GENOMIC DNA]</scope>
    <source>
        <strain evidence="2 3">A-8890</strain>
    </source>
</reference>
<evidence type="ECO:0008006" key="4">
    <source>
        <dbReference type="Google" id="ProtNLM"/>
    </source>
</evidence>
<evidence type="ECO:0000313" key="2">
    <source>
        <dbReference type="EMBL" id="BBC31957.1"/>
    </source>
</evidence>
<feature type="transmembrane region" description="Helical" evidence="1">
    <location>
        <begin position="175"/>
        <end position="197"/>
    </location>
</feature>
<feature type="transmembrane region" description="Helical" evidence="1">
    <location>
        <begin position="150"/>
        <end position="168"/>
    </location>
</feature>
<dbReference type="Proteomes" id="UP001321542">
    <property type="component" value="Chromosome"/>
</dbReference>